<dbReference type="OrthoDB" id="7863620at2759"/>
<dbReference type="RefSeq" id="XP_030387830.1">
    <property type="nucleotide sequence ID" value="XM_030531970.1"/>
</dbReference>
<evidence type="ECO:0000313" key="2">
    <source>
        <dbReference type="Proteomes" id="UP000504634"/>
    </source>
</evidence>
<gene>
    <name evidence="3" type="primary">LOC115634313</name>
</gene>
<dbReference type="GeneID" id="115634313"/>
<protein>
    <submittedName>
        <fullName evidence="3">Uncharacterized protein LOC115634313</fullName>
    </submittedName>
</protein>
<dbReference type="Proteomes" id="UP000504634">
    <property type="component" value="Unplaced"/>
</dbReference>
<sequence length="148" mass="16448">MPKNIKIVGNCPLCKREVCEDFRPIHAFSELEDCPTVMELFNRIREQKVFEDASNKSESIPNAAASEEAHNSVNAANGEPRANMTDTILNMVAEEFEGPPDAKCAISDSNATAIMALLEEEKVLFHKMGAKSELFKCFSRYGCGDRPF</sequence>
<keyword evidence="2" id="KW-1185">Reference proteome</keyword>
<dbReference type="AlphaFoldDB" id="A0A6J2UI56"/>
<proteinExistence type="predicted"/>
<accession>A0A6J2UI56</accession>
<feature type="region of interest" description="Disordered" evidence="1">
    <location>
        <begin position="54"/>
        <end position="80"/>
    </location>
</feature>
<name>A0A6J2UI56_DROLE</name>
<reference evidence="3" key="1">
    <citation type="submission" date="2025-08" db="UniProtKB">
        <authorList>
            <consortium name="RefSeq"/>
        </authorList>
    </citation>
    <scope>IDENTIFICATION</scope>
    <source>
        <strain evidence="3">11010-0011.00</strain>
        <tissue evidence="3">Whole body</tissue>
    </source>
</reference>
<organism evidence="2 3">
    <name type="scientific">Drosophila lebanonensis</name>
    <name type="common">Fruit fly</name>
    <name type="synonym">Scaptodrosophila lebanonensis</name>
    <dbReference type="NCBI Taxonomy" id="7225"/>
    <lineage>
        <taxon>Eukaryota</taxon>
        <taxon>Metazoa</taxon>
        <taxon>Ecdysozoa</taxon>
        <taxon>Arthropoda</taxon>
        <taxon>Hexapoda</taxon>
        <taxon>Insecta</taxon>
        <taxon>Pterygota</taxon>
        <taxon>Neoptera</taxon>
        <taxon>Endopterygota</taxon>
        <taxon>Diptera</taxon>
        <taxon>Brachycera</taxon>
        <taxon>Muscomorpha</taxon>
        <taxon>Ephydroidea</taxon>
        <taxon>Drosophilidae</taxon>
        <taxon>Scaptodrosophila</taxon>
    </lineage>
</organism>
<evidence type="ECO:0000313" key="3">
    <source>
        <dbReference type="RefSeq" id="XP_030387830.1"/>
    </source>
</evidence>
<evidence type="ECO:0000256" key="1">
    <source>
        <dbReference type="SAM" id="MobiDB-lite"/>
    </source>
</evidence>